<feature type="domain" description="HD" evidence="1">
    <location>
        <begin position="47"/>
        <end position="165"/>
    </location>
</feature>
<dbReference type="AlphaFoldDB" id="A0A7G9Z6K9"/>
<dbReference type="InterPro" id="IPR006674">
    <property type="entry name" value="HD_domain"/>
</dbReference>
<dbReference type="SUPFAM" id="SSF109604">
    <property type="entry name" value="HD-domain/PDEase-like"/>
    <property type="match status" value="1"/>
</dbReference>
<dbReference type="Gene3D" id="1.10.3210.10">
    <property type="entry name" value="Hypothetical protein af1432"/>
    <property type="match status" value="1"/>
</dbReference>
<dbReference type="PROSITE" id="PS51831">
    <property type="entry name" value="HD"/>
    <property type="match status" value="1"/>
</dbReference>
<sequence length="275" mass="32691">MPKEITEYKRDMIENDVDTAFFHSWFRNYVKSFYTEDPKTQQNIRLKEEHTLRVCKEILQLGKALNLNRNALRLAETIALFHDIGRFEQIRTYGTFDDRMSENHASLGLKVLKATNILSGLTKTDQTIVYNAIEYHNVRKVPDNAAENTKLHSKLIRDADKLDIWYVVTNYYRERHKHRNPALELELPDTPEYSLCFIDDVLNNRVSNSHYLKTFNDMKLLQLGWIFDINFTPTFLYIQERRIIEKIITALPDTDDIRKIHNHLKKYLEKRISEL</sequence>
<name>A0A7G9Z6K9_9EURY</name>
<dbReference type="Pfam" id="PF01966">
    <property type="entry name" value="HD"/>
    <property type="match status" value="1"/>
</dbReference>
<accession>A0A7G9Z6K9</accession>
<reference evidence="2" key="1">
    <citation type="submission" date="2020-06" db="EMBL/GenBank/DDBJ databases">
        <title>Unique genomic features of the anaerobic methanotrophic archaea.</title>
        <authorList>
            <person name="Chadwick G.L."/>
            <person name="Skennerton C.T."/>
            <person name="Laso-Perez R."/>
            <person name="Leu A.O."/>
            <person name="Speth D.R."/>
            <person name="Yu H."/>
            <person name="Morgan-Lang C."/>
            <person name="Hatzenpichler R."/>
            <person name="Goudeau D."/>
            <person name="Malmstrom R."/>
            <person name="Brazelton W.J."/>
            <person name="Woyke T."/>
            <person name="Hallam S.J."/>
            <person name="Tyson G.W."/>
            <person name="Wegener G."/>
            <person name="Boetius A."/>
            <person name="Orphan V."/>
        </authorList>
    </citation>
    <scope>NUCLEOTIDE SEQUENCE</scope>
</reference>
<gene>
    <name evidence="2" type="ORF">FMLIDMBJ_00041</name>
</gene>
<dbReference type="InterPro" id="IPR003607">
    <property type="entry name" value="HD/PDEase_dom"/>
</dbReference>
<proteinExistence type="predicted"/>
<organism evidence="2">
    <name type="scientific">Candidatus Methanophaga sp. ANME-1 ERB7</name>
    <dbReference type="NCBI Taxonomy" id="2759913"/>
    <lineage>
        <taxon>Archaea</taxon>
        <taxon>Methanobacteriati</taxon>
        <taxon>Methanobacteriota</taxon>
        <taxon>Stenosarchaea group</taxon>
        <taxon>Methanomicrobia</taxon>
        <taxon>Candidatus Methanophagales</taxon>
        <taxon>Candidatus Methanophagaceae</taxon>
        <taxon>Candidatus Methanophaga</taxon>
    </lineage>
</organism>
<dbReference type="EMBL" id="MT631632">
    <property type="protein sequence ID" value="QNO55893.1"/>
    <property type="molecule type" value="Genomic_DNA"/>
</dbReference>
<protein>
    <recommendedName>
        <fullName evidence="1">HD domain-containing protein</fullName>
    </recommendedName>
</protein>
<dbReference type="CDD" id="cd00077">
    <property type="entry name" value="HDc"/>
    <property type="match status" value="1"/>
</dbReference>
<evidence type="ECO:0000259" key="1">
    <source>
        <dbReference type="PROSITE" id="PS51831"/>
    </source>
</evidence>
<evidence type="ECO:0000313" key="2">
    <source>
        <dbReference type="EMBL" id="QNO55893.1"/>
    </source>
</evidence>